<dbReference type="SUPFAM" id="SSF52540">
    <property type="entry name" value="P-loop containing nucleoside triphosphate hydrolases"/>
    <property type="match status" value="1"/>
</dbReference>
<keyword evidence="5" id="KW-1185">Reference proteome</keyword>
<protein>
    <recommendedName>
        <fullName evidence="3">Sulfotransferase domain-containing protein</fullName>
    </recommendedName>
</protein>
<dbReference type="PANTHER" id="PTHR11783">
    <property type="entry name" value="SULFOTRANSFERASE SULT"/>
    <property type="match status" value="1"/>
</dbReference>
<dbReference type="GO" id="GO:0008146">
    <property type="term" value="F:sulfotransferase activity"/>
    <property type="evidence" value="ECO:0007669"/>
    <property type="project" value="InterPro"/>
</dbReference>
<dbReference type="Gene3D" id="3.40.50.300">
    <property type="entry name" value="P-loop containing nucleotide triphosphate hydrolases"/>
    <property type="match status" value="1"/>
</dbReference>
<evidence type="ECO:0000313" key="4">
    <source>
        <dbReference type="EMBL" id="CAD7625807.1"/>
    </source>
</evidence>
<dbReference type="Pfam" id="PF00685">
    <property type="entry name" value="Sulfotransfer_1"/>
    <property type="match status" value="1"/>
</dbReference>
<name>A0A7R9KPF2_9ACAR</name>
<evidence type="ECO:0000259" key="3">
    <source>
        <dbReference type="Pfam" id="PF00685"/>
    </source>
</evidence>
<reference evidence="4" key="1">
    <citation type="submission" date="2020-11" db="EMBL/GenBank/DDBJ databases">
        <authorList>
            <person name="Tran Van P."/>
        </authorList>
    </citation>
    <scope>NUCLEOTIDE SEQUENCE</scope>
</reference>
<dbReference type="OrthoDB" id="205623at2759"/>
<keyword evidence="2" id="KW-0808">Transferase</keyword>
<dbReference type="InterPro" id="IPR027417">
    <property type="entry name" value="P-loop_NTPase"/>
</dbReference>
<dbReference type="EMBL" id="CAJPIZ010003342">
    <property type="protein sequence ID" value="CAG2106237.1"/>
    <property type="molecule type" value="Genomic_DNA"/>
</dbReference>
<dbReference type="Proteomes" id="UP000759131">
    <property type="component" value="Unassembled WGS sequence"/>
</dbReference>
<comment type="similarity">
    <text evidence="1">Belongs to the sulfotransferase 1 family.</text>
</comment>
<dbReference type="AlphaFoldDB" id="A0A7R9KPF2"/>
<dbReference type="EMBL" id="OC857917">
    <property type="protein sequence ID" value="CAD7625807.1"/>
    <property type="molecule type" value="Genomic_DNA"/>
</dbReference>
<proteinExistence type="inferred from homology"/>
<evidence type="ECO:0000256" key="2">
    <source>
        <dbReference type="ARBA" id="ARBA00022679"/>
    </source>
</evidence>
<sequence>MSKFLGNYTGSWDTFVELFAHGHLAHGDWLQHVEGYWRLHQQNPNQVLFISYEELKTDLPKMIALIARFVGNNLTDEIIQKISNHCSFAEMKDNKMVNREKLPIKGLFDMTQSKFMRKGIIGDWRNHFSDAQSDLFDKVYSNRLRELGINLCYDSDDAVTRMQPYGRIIYDSVDQSNL</sequence>
<evidence type="ECO:0000313" key="5">
    <source>
        <dbReference type="Proteomes" id="UP000759131"/>
    </source>
</evidence>
<evidence type="ECO:0000256" key="1">
    <source>
        <dbReference type="ARBA" id="ARBA00005771"/>
    </source>
</evidence>
<dbReference type="InterPro" id="IPR000863">
    <property type="entry name" value="Sulfotransferase_dom"/>
</dbReference>
<gene>
    <name evidence="4" type="ORF">OSB1V03_LOCUS6240</name>
</gene>
<feature type="domain" description="Sulfotransferase" evidence="3">
    <location>
        <begin position="8"/>
        <end position="147"/>
    </location>
</feature>
<organism evidence="4">
    <name type="scientific">Medioppia subpectinata</name>
    <dbReference type="NCBI Taxonomy" id="1979941"/>
    <lineage>
        <taxon>Eukaryota</taxon>
        <taxon>Metazoa</taxon>
        <taxon>Ecdysozoa</taxon>
        <taxon>Arthropoda</taxon>
        <taxon>Chelicerata</taxon>
        <taxon>Arachnida</taxon>
        <taxon>Acari</taxon>
        <taxon>Acariformes</taxon>
        <taxon>Sarcoptiformes</taxon>
        <taxon>Oribatida</taxon>
        <taxon>Brachypylina</taxon>
        <taxon>Oppioidea</taxon>
        <taxon>Oppiidae</taxon>
        <taxon>Medioppia</taxon>
    </lineage>
</organism>
<accession>A0A7R9KPF2</accession>